<evidence type="ECO:0000313" key="1">
    <source>
        <dbReference type="EMBL" id="TPP64316.1"/>
    </source>
</evidence>
<dbReference type="OrthoDB" id="10266026at2759"/>
<dbReference type="STRING" id="46835.A0A504YVH8"/>
<dbReference type="SUPFAM" id="SSF49899">
    <property type="entry name" value="Concanavalin A-like lectins/glucanases"/>
    <property type="match status" value="1"/>
</dbReference>
<comment type="caution">
    <text evidence="1">The sequence shown here is derived from an EMBL/GenBank/DDBJ whole genome shotgun (WGS) entry which is preliminary data.</text>
</comment>
<dbReference type="InterPro" id="IPR037353">
    <property type="entry name" value="ASH2"/>
</dbReference>
<organism evidence="1 2">
    <name type="scientific">Fasciola gigantica</name>
    <name type="common">Giant liver fluke</name>
    <dbReference type="NCBI Taxonomy" id="46835"/>
    <lineage>
        <taxon>Eukaryota</taxon>
        <taxon>Metazoa</taxon>
        <taxon>Spiralia</taxon>
        <taxon>Lophotrochozoa</taxon>
        <taxon>Platyhelminthes</taxon>
        <taxon>Trematoda</taxon>
        <taxon>Digenea</taxon>
        <taxon>Plagiorchiida</taxon>
        <taxon>Echinostomata</taxon>
        <taxon>Echinostomatoidea</taxon>
        <taxon>Fasciolidae</taxon>
        <taxon>Fasciola</taxon>
    </lineage>
</organism>
<dbReference type="Gene3D" id="2.60.120.920">
    <property type="match status" value="1"/>
</dbReference>
<dbReference type="GO" id="GO:0008168">
    <property type="term" value="F:methyltransferase activity"/>
    <property type="evidence" value="ECO:0007669"/>
    <property type="project" value="UniProtKB-KW"/>
</dbReference>
<dbReference type="InterPro" id="IPR013320">
    <property type="entry name" value="ConA-like_dom_sf"/>
</dbReference>
<gene>
    <name evidence="1" type="ORF">FGIG_12086</name>
</gene>
<keyword evidence="1" id="KW-0808">Transferase</keyword>
<dbReference type="PANTHER" id="PTHR10598:SF0">
    <property type="entry name" value="SET1_ASH2 HISTONE METHYLTRANSFERASE COMPLEX SUBUNIT ASH2"/>
    <property type="match status" value="1"/>
</dbReference>
<name>A0A504YVH8_FASGI</name>
<keyword evidence="2" id="KW-1185">Reference proteome</keyword>
<dbReference type="Proteomes" id="UP000316759">
    <property type="component" value="Unassembled WGS sequence"/>
</dbReference>
<dbReference type="AlphaFoldDB" id="A0A504YVH8"/>
<evidence type="ECO:0000313" key="2">
    <source>
        <dbReference type="Proteomes" id="UP000316759"/>
    </source>
</evidence>
<dbReference type="InterPro" id="IPR043136">
    <property type="entry name" value="B30.2/SPRY_sf"/>
</dbReference>
<dbReference type="GO" id="GO:0048188">
    <property type="term" value="C:Set1C/COMPASS complex"/>
    <property type="evidence" value="ECO:0007669"/>
    <property type="project" value="InterPro"/>
</dbReference>
<dbReference type="GO" id="GO:0032259">
    <property type="term" value="P:methylation"/>
    <property type="evidence" value="ECO:0007669"/>
    <property type="project" value="UniProtKB-KW"/>
</dbReference>
<dbReference type="PANTHER" id="PTHR10598">
    <property type="entry name" value="SET1/ASH2 HISTONE METHYLTRANSFERASE COMPLEX SUBUNIT ASH2"/>
    <property type="match status" value="1"/>
</dbReference>
<protein>
    <submittedName>
        <fullName evidence="1">Set1/Ash2 histone methyltransferase complex subunit ASH2</fullName>
    </submittedName>
</protein>
<accession>A0A504YVH8</accession>
<sequence>ERIVPPQLSKTRGYYPNIYALILLPNLRYILVESDKHAAGRAVWDECEHTAGKPIPGLFYRVYLSPQVVLSLNDRANHLKLHESQLIITGDKGYCMARATHGVHTGTWYYEATITDQPEGSATRIGWSQMLGELTLSEQRELWFA</sequence>
<dbReference type="GO" id="GO:0000976">
    <property type="term" value="F:transcription cis-regulatory region binding"/>
    <property type="evidence" value="ECO:0007669"/>
    <property type="project" value="TreeGrafter"/>
</dbReference>
<keyword evidence="1" id="KW-0489">Methyltransferase</keyword>
<proteinExistence type="predicted"/>
<reference evidence="1 2" key="1">
    <citation type="submission" date="2019-04" db="EMBL/GenBank/DDBJ databases">
        <title>Annotation for the trematode Fasciola gigantica.</title>
        <authorList>
            <person name="Choi Y.-J."/>
        </authorList>
    </citation>
    <scope>NUCLEOTIDE SEQUENCE [LARGE SCALE GENOMIC DNA]</scope>
    <source>
        <strain evidence="1">Uganda_cow_1</strain>
    </source>
</reference>
<dbReference type="EMBL" id="SUNJ01004576">
    <property type="protein sequence ID" value="TPP64316.1"/>
    <property type="molecule type" value="Genomic_DNA"/>
</dbReference>
<feature type="non-terminal residue" evidence="1">
    <location>
        <position position="1"/>
    </location>
</feature>